<dbReference type="SMART" id="SM00355">
    <property type="entry name" value="ZnF_C2H2"/>
    <property type="match status" value="3"/>
</dbReference>
<dbReference type="InterPro" id="IPR013087">
    <property type="entry name" value="Znf_C2H2_type"/>
</dbReference>
<evidence type="ECO:0000256" key="11">
    <source>
        <dbReference type="SAM" id="MobiDB-lite"/>
    </source>
</evidence>
<dbReference type="InterPro" id="IPR050717">
    <property type="entry name" value="C2H2-ZF_Transcription_Reg"/>
</dbReference>
<dbReference type="GO" id="GO:0000981">
    <property type="term" value="F:DNA-binding transcription factor activity, RNA polymerase II-specific"/>
    <property type="evidence" value="ECO:0007669"/>
    <property type="project" value="TreeGrafter"/>
</dbReference>
<evidence type="ECO:0000313" key="13">
    <source>
        <dbReference type="Proteomes" id="UP000095282"/>
    </source>
</evidence>
<sequence length="225" mass="26189">MNLPWMVGPSVPPIVPSGEDVFRMLLFEQQKIAFQQILTPRNPQQTVSNDVQSWLKSLNPSPTPSPTPSVSSTVSLPLTSENLMQMQIQTQLFHQMTTPWFMNPTHRKSSGGIRKRPSKKEFICQYCHRHFTKSYNLLIHERTHTDERPFSCDICQKAFRRQDHLRDHKYIHAKEKPFKCETCGKGFCQVRTLNVHRSCYESEKQIKEEEELMAAIEPLIDVTSF</sequence>
<proteinExistence type="inferred from homology"/>
<evidence type="ECO:0000256" key="7">
    <source>
        <dbReference type="ARBA" id="ARBA00023163"/>
    </source>
</evidence>
<accession>A0A1I7SYY0</accession>
<keyword evidence="13" id="KW-1185">Reference proteome</keyword>
<keyword evidence="8" id="KW-0539">Nucleus</keyword>
<feature type="domain" description="C2H2-type" evidence="12">
    <location>
        <begin position="122"/>
        <end position="149"/>
    </location>
</feature>
<keyword evidence="5" id="KW-0862">Zinc</keyword>
<evidence type="ECO:0000256" key="1">
    <source>
        <dbReference type="ARBA" id="ARBA00004123"/>
    </source>
</evidence>
<dbReference type="PANTHER" id="PTHR14196:SF0">
    <property type="entry name" value="PROTEIN BOWEL"/>
    <property type="match status" value="1"/>
</dbReference>
<dbReference type="GO" id="GO:0008270">
    <property type="term" value="F:zinc ion binding"/>
    <property type="evidence" value="ECO:0007669"/>
    <property type="project" value="UniProtKB-KW"/>
</dbReference>
<evidence type="ECO:0000256" key="3">
    <source>
        <dbReference type="ARBA" id="ARBA00022737"/>
    </source>
</evidence>
<evidence type="ECO:0000256" key="10">
    <source>
        <dbReference type="PROSITE-ProRule" id="PRU00042"/>
    </source>
</evidence>
<dbReference type="PROSITE" id="PS00028">
    <property type="entry name" value="ZINC_FINGER_C2H2_1"/>
    <property type="match status" value="2"/>
</dbReference>
<dbReference type="STRING" id="1561998.A0A1I7SYY0"/>
<comment type="subcellular location">
    <subcellularLocation>
        <location evidence="1">Nucleus</location>
    </subcellularLocation>
</comment>
<feature type="region of interest" description="Disordered" evidence="11">
    <location>
        <begin position="54"/>
        <end position="74"/>
    </location>
</feature>
<dbReference type="FunFam" id="3.30.160.60:FF:000090">
    <property type="entry name" value="Odd-skipped-related transciption factor 2"/>
    <property type="match status" value="1"/>
</dbReference>
<comment type="similarity">
    <text evidence="9">Belongs to the Odd C2H2-type zinc-finger protein family.</text>
</comment>
<dbReference type="WBParaSite" id="Csp11.Scaffold36.g164.t2">
    <property type="protein sequence ID" value="Csp11.Scaffold36.g164.t2"/>
    <property type="gene ID" value="Csp11.Scaffold36.g164"/>
</dbReference>
<protein>
    <submittedName>
        <fullName evidence="14">Protein odd-skipped-related 1</fullName>
    </submittedName>
</protein>
<dbReference type="PANTHER" id="PTHR14196">
    <property type="entry name" value="ODD-SKIPPED - RELATED"/>
    <property type="match status" value="1"/>
</dbReference>
<keyword evidence="7" id="KW-0804">Transcription</keyword>
<evidence type="ECO:0000256" key="8">
    <source>
        <dbReference type="ARBA" id="ARBA00023242"/>
    </source>
</evidence>
<dbReference type="AlphaFoldDB" id="A0A1I7SYY0"/>
<name>A0A1I7SYY0_9PELO</name>
<dbReference type="eggNOG" id="KOG1721">
    <property type="taxonomic scope" value="Eukaryota"/>
</dbReference>
<evidence type="ECO:0000256" key="2">
    <source>
        <dbReference type="ARBA" id="ARBA00022723"/>
    </source>
</evidence>
<dbReference type="SUPFAM" id="SSF57667">
    <property type="entry name" value="beta-beta-alpha zinc fingers"/>
    <property type="match status" value="2"/>
</dbReference>
<dbReference type="Proteomes" id="UP000095282">
    <property type="component" value="Unplaced"/>
</dbReference>
<dbReference type="PROSITE" id="PS50157">
    <property type="entry name" value="ZINC_FINGER_C2H2_2"/>
    <property type="match status" value="3"/>
</dbReference>
<evidence type="ECO:0000313" key="14">
    <source>
        <dbReference type="WBParaSite" id="Csp11.Scaffold36.g164.t2"/>
    </source>
</evidence>
<dbReference type="GO" id="GO:0000122">
    <property type="term" value="P:negative regulation of transcription by RNA polymerase II"/>
    <property type="evidence" value="ECO:0007669"/>
    <property type="project" value="UniProtKB-ARBA"/>
</dbReference>
<evidence type="ECO:0000256" key="9">
    <source>
        <dbReference type="ARBA" id="ARBA00038339"/>
    </source>
</evidence>
<dbReference type="FunFam" id="3.30.160.60:FF:000446">
    <property type="entry name" value="Zinc finger protein"/>
    <property type="match status" value="1"/>
</dbReference>
<keyword evidence="2" id="KW-0479">Metal-binding</keyword>
<dbReference type="FunFam" id="3.30.160.60:FF:000311">
    <property type="entry name" value="protein odd-skipped-related 2 isoform X1"/>
    <property type="match status" value="1"/>
</dbReference>
<feature type="domain" description="C2H2-type" evidence="12">
    <location>
        <begin position="178"/>
        <end position="205"/>
    </location>
</feature>
<organism evidence="13 14">
    <name type="scientific">Caenorhabditis tropicalis</name>
    <dbReference type="NCBI Taxonomy" id="1561998"/>
    <lineage>
        <taxon>Eukaryota</taxon>
        <taxon>Metazoa</taxon>
        <taxon>Ecdysozoa</taxon>
        <taxon>Nematoda</taxon>
        <taxon>Chromadorea</taxon>
        <taxon>Rhabditida</taxon>
        <taxon>Rhabditina</taxon>
        <taxon>Rhabditomorpha</taxon>
        <taxon>Rhabditoidea</taxon>
        <taxon>Rhabditidae</taxon>
        <taxon>Peloderinae</taxon>
        <taxon>Caenorhabditis</taxon>
    </lineage>
</organism>
<dbReference type="Pfam" id="PF00096">
    <property type="entry name" value="zf-C2H2"/>
    <property type="match status" value="3"/>
</dbReference>
<evidence type="ECO:0000259" key="12">
    <source>
        <dbReference type="PROSITE" id="PS50157"/>
    </source>
</evidence>
<keyword evidence="3" id="KW-0677">Repeat</keyword>
<evidence type="ECO:0000256" key="6">
    <source>
        <dbReference type="ARBA" id="ARBA00023015"/>
    </source>
</evidence>
<feature type="domain" description="C2H2-type" evidence="12">
    <location>
        <begin position="150"/>
        <end position="177"/>
    </location>
</feature>
<reference evidence="14" key="1">
    <citation type="submission" date="2016-11" db="UniProtKB">
        <authorList>
            <consortium name="WormBaseParasite"/>
        </authorList>
    </citation>
    <scope>IDENTIFICATION</scope>
</reference>
<dbReference type="GO" id="GO:0000977">
    <property type="term" value="F:RNA polymerase II transcription regulatory region sequence-specific DNA binding"/>
    <property type="evidence" value="ECO:0007669"/>
    <property type="project" value="TreeGrafter"/>
</dbReference>
<evidence type="ECO:0000256" key="4">
    <source>
        <dbReference type="ARBA" id="ARBA00022771"/>
    </source>
</evidence>
<dbReference type="Gene3D" id="3.30.160.60">
    <property type="entry name" value="Classic Zinc Finger"/>
    <property type="match status" value="3"/>
</dbReference>
<keyword evidence="6" id="KW-0805">Transcription regulation</keyword>
<evidence type="ECO:0000256" key="5">
    <source>
        <dbReference type="ARBA" id="ARBA00022833"/>
    </source>
</evidence>
<keyword evidence="4 10" id="KW-0863">Zinc-finger</keyword>
<dbReference type="InterPro" id="IPR036236">
    <property type="entry name" value="Znf_C2H2_sf"/>
</dbReference>
<dbReference type="GO" id="GO:0005634">
    <property type="term" value="C:nucleus"/>
    <property type="evidence" value="ECO:0007669"/>
    <property type="project" value="UniProtKB-SubCell"/>
</dbReference>